<accession>A0A9P1H743</accession>
<feature type="compositionally biased region" description="Basic residues" evidence="1">
    <location>
        <begin position="131"/>
        <end position="147"/>
    </location>
</feature>
<evidence type="ECO:0000313" key="3">
    <source>
        <dbReference type="Proteomes" id="UP000838763"/>
    </source>
</evidence>
<gene>
    <name evidence="2" type="ORF">PPNO1_LOCUS6849</name>
</gene>
<feature type="compositionally biased region" description="Basic residues" evidence="1">
    <location>
        <begin position="62"/>
        <end position="80"/>
    </location>
</feature>
<keyword evidence="3" id="KW-1185">Reference proteome</keyword>
<proteinExistence type="predicted"/>
<dbReference type="EMBL" id="CALLCH030000016">
    <property type="protein sequence ID" value="CAI4217232.1"/>
    <property type="molecule type" value="Genomic_DNA"/>
</dbReference>
<sequence>MAEEEIRDASVEDDGDAAMQAMLGFSAFGAQNPKKRKFSGTVVGAPTASAAQDGVPSAGLPPRRRACRPARPRRRRRRQGAPRSKASSAGTDTDTDTDTGINTLTARTSRGASRRGSTEPAGRIRGEEARPRRKGTWLAKAHRHPKD</sequence>
<feature type="region of interest" description="Disordered" evidence="1">
    <location>
        <begin position="29"/>
        <end position="147"/>
    </location>
</feature>
<evidence type="ECO:0000313" key="2">
    <source>
        <dbReference type="EMBL" id="CAI4217232.1"/>
    </source>
</evidence>
<dbReference type="AlphaFoldDB" id="A0A9P1H743"/>
<feature type="compositionally biased region" description="Low complexity" evidence="1">
    <location>
        <begin position="105"/>
        <end position="115"/>
    </location>
</feature>
<dbReference type="OrthoDB" id="5419162at2759"/>
<protein>
    <submittedName>
        <fullName evidence="2">Uncharacterized protein</fullName>
    </submittedName>
</protein>
<comment type="caution">
    <text evidence="2">The sequence shown here is derived from an EMBL/GenBank/DDBJ whole genome shotgun (WGS) entry which is preliminary data.</text>
</comment>
<reference evidence="2" key="1">
    <citation type="submission" date="2022-11" db="EMBL/GenBank/DDBJ databases">
        <authorList>
            <person name="Scott C."/>
            <person name="Bruce N."/>
        </authorList>
    </citation>
    <scope>NUCLEOTIDE SEQUENCE</scope>
</reference>
<name>A0A9P1H743_9PEZI</name>
<dbReference type="Proteomes" id="UP000838763">
    <property type="component" value="Unassembled WGS sequence"/>
</dbReference>
<evidence type="ECO:0000256" key="1">
    <source>
        <dbReference type="SAM" id="MobiDB-lite"/>
    </source>
</evidence>
<organism evidence="2 3">
    <name type="scientific">Parascedosporium putredinis</name>
    <dbReference type="NCBI Taxonomy" id="1442378"/>
    <lineage>
        <taxon>Eukaryota</taxon>
        <taxon>Fungi</taxon>
        <taxon>Dikarya</taxon>
        <taxon>Ascomycota</taxon>
        <taxon>Pezizomycotina</taxon>
        <taxon>Sordariomycetes</taxon>
        <taxon>Hypocreomycetidae</taxon>
        <taxon>Microascales</taxon>
        <taxon>Microascaceae</taxon>
        <taxon>Parascedosporium</taxon>
    </lineage>
</organism>